<dbReference type="HOGENOM" id="CLU_070944_5_0_1"/>
<proteinExistence type="inferred from homology"/>
<keyword evidence="1" id="KW-0505">Motor protein</keyword>
<evidence type="ECO:0000313" key="2">
    <source>
        <dbReference type="EnsemblPlants" id="KQL05496"/>
    </source>
</evidence>
<dbReference type="OMA" id="CITVRNF"/>
<dbReference type="EnsemblPlants" id="KQL05496">
    <property type="protein sequence ID" value="KQL05496"/>
    <property type="gene ID" value="SETIT_004663mg"/>
</dbReference>
<dbReference type="Gene3D" id="3.30.740.10">
    <property type="entry name" value="Protein Inhibitor Of Neuronal Nitric Oxide Synthase"/>
    <property type="match status" value="1"/>
</dbReference>
<dbReference type="GO" id="GO:0030286">
    <property type="term" value="C:dynein complex"/>
    <property type="evidence" value="ECO:0007669"/>
    <property type="project" value="UniProtKB-KW"/>
</dbReference>
<organism evidence="2 3">
    <name type="scientific">Setaria italica</name>
    <name type="common">Foxtail millet</name>
    <name type="synonym">Panicum italicum</name>
    <dbReference type="NCBI Taxonomy" id="4555"/>
    <lineage>
        <taxon>Eukaryota</taxon>
        <taxon>Viridiplantae</taxon>
        <taxon>Streptophyta</taxon>
        <taxon>Embryophyta</taxon>
        <taxon>Tracheophyta</taxon>
        <taxon>Spermatophyta</taxon>
        <taxon>Magnoliopsida</taxon>
        <taxon>Liliopsida</taxon>
        <taxon>Poales</taxon>
        <taxon>Poaceae</taxon>
        <taxon>PACMAD clade</taxon>
        <taxon>Panicoideae</taxon>
        <taxon>Panicodae</taxon>
        <taxon>Paniceae</taxon>
        <taxon>Cenchrinae</taxon>
        <taxon>Setaria</taxon>
    </lineage>
</organism>
<dbReference type="eggNOG" id="KOG3430">
    <property type="taxonomic scope" value="Eukaryota"/>
</dbReference>
<dbReference type="Pfam" id="PF01221">
    <property type="entry name" value="Dynein_light"/>
    <property type="match status" value="1"/>
</dbReference>
<dbReference type="PANTHER" id="PTHR11886:SF80">
    <property type="entry name" value="OS01G0555600 PROTEIN"/>
    <property type="match status" value="1"/>
</dbReference>
<reference evidence="3" key="1">
    <citation type="journal article" date="2012" name="Nat. Biotechnol.">
        <title>Reference genome sequence of the model plant Setaria.</title>
        <authorList>
            <person name="Bennetzen J.L."/>
            <person name="Schmutz J."/>
            <person name="Wang H."/>
            <person name="Percifield R."/>
            <person name="Hawkins J."/>
            <person name="Pontaroli A.C."/>
            <person name="Estep M."/>
            <person name="Feng L."/>
            <person name="Vaughn J.N."/>
            <person name="Grimwood J."/>
            <person name="Jenkins J."/>
            <person name="Barry K."/>
            <person name="Lindquist E."/>
            <person name="Hellsten U."/>
            <person name="Deshpande S."/>
            <person name="Wang X."/>
            <person name="Wu X."/>
            <person name="Mitros T."/>
            <person name="Triplett J."/>
            <person name="Yang X."/>
            <person name="Ye C.Y."/>
            <person name="Mauro-Herrera M."/>
            <person name="Wang L."/>
            <person name="Li P."/>
            <person name="Sharma M."/>
            <person name="Sharma R."/>
            <person name="Ronald P.C."/>
            <person name="Panaud O."/>
            <person name="Kellogg E.A."/>
            <person name="Brutnell T.P."/>
            <person name="Doust A.N."/>
            <person name="Tuskan G.A."/>
            <person name="Rokhsar D."/>
            <person name="Devos K.M."/>
        </authorList>
    </citation>
    <scope>NUCLEOTIDE SEQUENCE [LARGE SCALE GENOMIC DNA]</scope>
    <source>
        <strain evidence="3">cv. Yugu1</strain>
    </source>
</reference>
<dbReference type="Proteomes" id="UP000004995">
    <property type="component" value="Unassembled WGS sequence"/>
</dbReference>
<dbReference type="PANTHER" id="PTHR11886">
    <property type="entry name" value="DYNEIN LIGHT CHAIN"/>
    <property type="match status" value="1"/>
</dbReference>
<protein>
    <recommendedName>
        <fullName evidence="1">Dynein light chain</fullName>
    </recommendedName>
</protein>
<reference evidence="2" key="2">
    <citation type="submission" date="2018-08" db="UniProtKB">
        <authorList>
            <consortium name="EnsemblPlants"/>
        </authorList>
    </citation>
    <scope>IDENTIFICATION</scope>
    <source>
        <strain evidence="2">Yugu1</strain>
    </source>
</reference>
<keyword evidence="1" id="KW-0963">Cytoplasm</keyword>
<evidence type="ECO:0000313" key="3">
    <source>
        <dbReference type="Proteomes" id="UP000004995"/>
    </source>
</evidence>
<name>K3XRW7_SETIT</name>
<dbReference type="SMART" id="SM01375">
    <property type="entry name" value="Dynein_light"/>
    <property type="match status" value="1"/>
</dbReference>
<accession>K3XRW7</accession>
<comment type="similarity">
    <text evidence="1">Belongs to the dynein light chain family.</text>
</comment>
<sequence length="54" mass="6268">MKEFDKVYGPTWHCIVGTSYGSFVTHSRGCFLYFSMDKIIVMLFKTKIRKVLAS</sequence>
<dbReference type="AlphaFoldDB" id="K3XRW7"/>
<dbReference type="GO" id="GO:0007017">
    <property type="term" value="P:microtubule-based process"/>
    <property type="evidence" value="ECO:0007669"/>
    <property type="project" value="InterPro"/>
</dbReference>
<dbReference type="SUPFAM" id="SSF54648">
    <property type="entry name" value="DLC"/>
    <property type="match status" value="1"/>
</dbReference>
<dbReference type="STRING" id="4555.K3XRW7"/>
<dbReference type="InterPro" id="IPR037177">
    <property type="entry name" value="DLC_sf"/>
</dbReference>
<keyword evidence="1" id="KW-0206">Cytoskeleton</keyword>
<evidence type="ECO:0000256" key="1">
    <source>
        <dbReference type="RuleBase" id="RU365010"/>
    </source>
</evidence>
<keyword evidence="3" id="KW-1185">Reference proteome</keyword>
<comment type="subcellular location">
    <subcellularLocation>
        <location evidence="1">Cytoplasm</location>
        <location evidence="1">Cytoskeleton</location>
    </subcellularLocation>
</comment>
<keyword evidence="1" id="KW-0243">Dynein</keyword>
<dbReference type="EMBL" id="AGNK02003122">
    <property type="status" value="NOT_ANNOTATED_CDS"/>
    <property type="molecule type" value="Genomic_DNA"/>
</dbReference>
<dbReference type="InterPro" id="IPR001372">
    <property type="entry name" value="Dynein_light_chain_typ-1/2"/>
</dbReference>
<keyword evidence="1" id="KW-0493">Microtubule</keyword>
<dbReference type="Gramene" id="KQL05496">
    <property type="protein sequence ID" value="KQL05496"/>
    <property type="gene ID" value="SETIT_004663mg"/>
</dbReference>
<dbReference type="InParanoid" id="K3XRW7"/>
<dbReference type="GO" id="GO:0005874">
    <property type="term" value="C:microtubule"/>
    <property type="evidence" value="ECO:0007669"/>
    <property type="project" value="UniProtKB-KW"/>
</dbReference>